<accession>A0A0F5VE22</accession>
<dbReference type="PANTHER" id="PTHR36174:SF1">
    <property type="entry name" value="LIPID II:GLYCINE GLYCYLTRANSFERASE"/>
    <property type="match status" value="1"/>
</dbReference>
<protein>
    <recommendedName>
        <fullName evidence="1">BioF2-like acetyltransferase domain-containing protein</fullName>
    </recommendedName>
</protein>
<dbReference type="InterPro" id="IPR016181">
    <property type="entry name" value="Acyl_CoA_acyltransferase"/>
</dbReference>
<dbReference type="AlphaFoldDB" id="A0A0F5VE22"/>
<evidence type="ECO:0000313" key="3">
    <source>
        <dbReference type="Proteomes" id="UP000033633"/>
    </source>
</evidence>
<feature type="domain" description="BioF2-like acetyltransferase" evidence="1">
    <location>
        <begin position="157"/>
        <end position="293"/>
    </location>
</feature>
<dbReference type="STRING" id="265726.KY46_08770"/>
<dbReference type="InterPro" id="IPR017469">
    <property type="entry name" value="PEP-CTERM_FemAB-rel"/>
</dbReference>
<dbReference type="Proteomes" id="UP000033633">
    <property type="component" value="Unassembled WGS sequence"/>
</dbReference>
<evidence type="ECO:0000259" key="1">
    <source>
        <dbReference type="Pfam" id="PF13480"/>
    </source>
</evidence>
<keyword evidence="3" id="KW-1185">Reference proteome</keyword>
<dbReference type="Pfam" id="PF13480">
    <property type="entry name" value="Acetyltransf_6"/>
    <property type="match status" value="1"/>
</dbReference>
<dbReference type="NCBIfam" id="TIGR03019">
    <property type="entry name" value="pepcterm_femAB"/>
    <property type="match status" value="1"/>
</dbReference>
<dbReference type="PANTHER" id="PTHR36174">
    <property type="entry name" value="LIPID II:GLYCINE GLYCYLTRANSFERASE"/>
    <property type="match status" value="1"/>
</dbReference>
<reference evidence="2 3" key="1">
    <citation type="submission" date="2014-12" db="EMBL/GenBank/DDBJ databases">
        <title>Mercury Reductase activity and rhizosphere competence traits in the genome of root associated Photobacterium halotolerans MELD1.</title>
        <authorList>
            <person name="Mathew D.C."/>
            <person name="Huang C.-C."/>
        </authorList>
    </citation>
    <scope>NUCLEOTIDE SEQUENCE [LARGE SCALE GENOMIC DNA]</scope>
    <source>
        <strain evidence="2 3">MELD1</strain>
    </source>
</reference>
<dbReference type="EMBL" id="JWYV01000005">
    <property type="protein sequence ID" value="KKD00323.1"/>
    <property type="molecule type" value="Genomic_DNA"/>
</dbReference>
<gene>
    <name evidence="2" type="ORF">KY46_08770</name>
</gene>
<evidence type="ECO:0000313" key="2">
    <source>
        <dbReference type="EMBL" id="KKD00323.1"/>
    </source>
</evidence>
<sequence length="351" mass="40442">MDMTMKQELTIRKLNRNDCTAWDQYVDAHQDGSFFHLTGWLDVIKEVFGHQPHYLLAEQYDQLVGVLPLFEQKSALFGHALISTPFCVYGGVLANDDDIRCQLEAAAFELGCSLEVDYIELRDREEKPCADPWFRHCQHATFRNTLADNPEDVLSGIKRKQRAVIRHAMNNRLSWDEQDNPDLCFDLYAESVRNLGTPVFHPALFQKLKHTFGRRCHTLVIRDAAGLPVSGVLSFYYKNQVLPYYGGGTQAARELKSNDFMYYQLMLLARAKGAEVFDFGRSKIDSGAYHYKKHWGMEEQPLHYRIALVNAKRPPNLSPNNPKYRYFIRAWQNMPVGISKLIGPRISKYLG</sequence>
<dbReference type="SUPFAM" id="SSF55729">
    <property type="entry name" value="Acyl-CoA N-acyltransferases (Nat)"/>
    <property type="match status" value="2"/>
</dbReference>
<name>A0A0F5VE22_9GAMM</name>
<dbReference type="PATRIC" id="fig|265726.11.peg.3890"/>
<comment type="caution">
    <text evidence="2">The sequence shown here is derived from an EMBL/GenBank/DDBJ whole genome shotgun (WGS) entry which is preliminary data.</text>
</comment>
<dbReference type="InterPro" id="IPR050644">
    <property type="entry name" value="PG_Glycine_Bridge_Synth"/>
</dbReference>
<organism evidence="2 3">
    <name type="scientific">Photobacterium halotolerans</name>
    <dbReference type="NCBI Taxonomy" id="265726"/>
    <lineage>
        <taxon>Bacteria</taxon>
        <taxon>Pseudomonadati</taxon>
        <taxon>Pseudomonadota</taxon>
        <taxon>Gammaproteobacteria</taxon>
        <taxon>Vibrionales</taxon>
        <taxon>Vibrionaceae</taxon>
        <taxon>Photobacterium</taxon>
    </lineage>
</organism>
<dbReference type="InterPro" id="IPR038740">
    <property type="entry name" value="BioF2-like_GNAT_dom"/>
</dbReference>
<proteinExistence type="predicted"/>
<dbReference type="Gene3D" id="3.40.630.30">
    <property type="match status" value="2"/>
</dbReference>